<dbReference type="OrthoDB" id="4761366at2"/>
<evidence type="ECO:0000313" key="2">
    <source>
        <dbReference type="EMBL" id="ORA63747.1"/>
    </source>
</evidence>
<keyword evidence="1" id="KW-0472">Membrane</keyword>
<feature type="transmembrane region" description="Helical" evidence="1">
    <location>
        <begin position="163"/>
        <end position="183"/>
    </location>
</feature>
<comment type="caution">
    <text evidence="2">The sequence shown here is derived from an EMBL/GenBank/DDBJ whole genome shotgun (WGS) entry which is preliminary data.</text>
</comment>
<accession>A0A0M2ZPC8</accession>
<gene>
    <name evidence="2" type="ORF">BST23_18255</name>
</gene>
<dbReference type="RefSeq" id="WP_046751044.1">
    <property type="nucleotide sequence ID" value="NZ_LBNO01000010.1"/>
</dbReference>
<feature type="transmembrane region" description="Helical" evidence="1">
    <location>
        <begin position="126"/>
        <end position="151"/>
    </location>
</feature>
<evidence type="ECO:0000256" key="1">
    <source>
        <dbReference type="SAM" id="Phobius"/>
    </source>
</evidence>
<keyword evidence="1" id="KW-1133">Transmembrane helix</keyword>
<proteinExistence type="predicted"/>
<feature type="transmembrane region" description="Helical" evidence="1">
    <location>
        <begin position="102"/>
        <end position="119"/>
    </location>
</feature>
<keyword evidence="1" id="KW-0812">Transmembrane</keyword>
<dbReference type="STRING" id="81858.BST23_18255"/>
<feature type="transmembrane region" description="Helical" evidence="1">
    <location>
        <begin position="47"/>
        <end position="67"/>
    </location>
</feature>
<organism evidence="2 3">
    <name type="scientific">Mycolicibacterium elephantis</name>
    <dbReference type="NCBI Taxonomy" id="81858"/>
    <lineage>
        <taxon>Bacteria</taxon>
        <taxon>Bacillati</taxon>
        <taxon>Actinomycetota</taxon>
        <taxon>Actinomycetes</taxon>
        <taxon>Mycobacteriales</taxon>
        <taxon>Mycobacteriaceae</taxon>
        <taxon>Mycolicibacterium</taxon>
    </lineage>
</organism>
<sequence length="200" mass="21112">MKLRVRELAFFFLLGAAASLVGDHSHVITRTTEYFTDAVPFVWSSPIWFPILVGAATASLAEIRLHLPSPRTDVTVRQGIAGVAAVIGTYVTTALVHGAPTVPSTTLIIAIAVIIWCAWGDGPSVVCGLLAAVVGPAFEIALAKAGLFAYHDDSDGLFGVGPWLPPLYFAFGVVAAMLGEIAVRRRACVALRGATVQSRR</sequence>
<reference evidence="2 3" key="1">
    <citation type="submission" date="2017-02" db="EMBL/GenBank/DDBJ databases">
        <title>The new phylogeny of genus Mycobacterium.</title>
        <authorList>
            <person name="Tortoli E."/>
            <person name="Trovato A."/>
            <person name="Cirillo D.M."/>
        </authorList>
    </citation>
    <scope>NUCLEOTIDE SEQUENCE [LARGE SCALE GENOMIC DNA]</scope>
    <source>
        <strain evidence="2 3">FI-09383</strain>
    </source>
</reference>
<dbReference type="EMBL" id="MVHP01000022">
    <property type="protein sequence ID" value="ORA63747.1"/>
    <property type="molecule type" value="Genomic_DNA"/>
</dbReference>
<name>A0A0M2ZPC8_9MYCO</name>
<protein>
    <submittedName>
        <fullName evidence="2">Uncharacterized protein</fullName>
    </submittedName>
</protein>
<evidence type="ECO:0000313" key="3">
    <source>
        <dbReference type="Proteomes" id="UP000192772"/>
    </source>
</evidence>
<feature type="transmembrane region" description="Helical" evidence="1">
    <location>
        <begin position="79"/>
        <end position="96"/>
    </location>
</feature>
<dbReference type="Proteomes" id="UP000192772">
    <property type="component" value="Unassembled WGS sequence"/>
</dbReference>
<dbReference type="AlphaFoldDB" id="A0A0M2ZPC8"/>